<proteinExistence type="predicted"/>
<evidence type="ECO:0000313" key="1">
    <source>
        <dbReference type="EMBL" id="GLF94756.1"/>
    </source>
</evidence>
<dbReference type="EMBL" id="BSBI01000003">
    <property type="protein sequence ID" value="GLF94756.1"/>
    <property type="molecule type" value="Genomic_DNA"/>
</dbReference>
<protein>
    <submittedName>
        <fullName evidence="1">Uncharacterized protein</fullName>
    </submittedName>
</protein>
<dbReference type="RefSeq" id="WP_323446812.1">
    <property type="nucleotide sequence ID" value="NZ_BSBI01000003.1"/>
</dbReference>
<sequence length="51" mass="5860">MPTSEFLLSLPHYDAHVHASVERLLRHRLSVTIDYESLYGGEGFRVVYAPE</sequence>
<evidence type="ECO:0000313" key="2">
    <source>
        <dbReference type="Proteomes" id="UP001291653"/>
    </source>
</evidence>
<reference evidence="1 2" key="1">
    <citation type="submission" date="2022-10" db="EMBL/GenBank/DDBJ databases">
        <title>Draft genome sequence of Streptomyces sp. YSPA8.</title>
        <authorList>
            <person name="Moriuchi R."/>
            <person name="Dohra H."/>
            <person name="Yamamura H."/>
            <person name="Kodani S."/>
        </authorList>
    </citation>
    <scope>NUCLEOTIDE SEQUENCE [LARGE SCALE GENOMIC DNA]</scope>
    <source>
        <strain evidence="1 2">YSPA8</strain>
    </source>
</reference>
<dbReference type="Proteomes" id="UP001291653">
    <property type="component" value="Unassembled WGS sequence"/>
</dbReference>
<accession>A0ABQ5NWM2</accession>
<name>A0ABQ5NWM2_9ACTN</name>
<keyword evidence="2" id="KW-1185">Reference proteome</keyword>
<comment type="caution">
    <text evidence="1">The sequence shown here is derived from an EMBL/GenBank/DDBJ whole genome shotgun (WGS) entry which is preliminary data.</text>
</comment>
<gene>
    <name evidence="1" type="ORF">SYYSPA8_10685</name>
</gene>
<organism evidence="1 2">
    <name type="scientific">Streptomyces yaizuensis</name>
    <dbReference type="NCBI Taxonomy" id="2989713"/>
    <lineage>
        <taxon>Bacteria</taxon>
        <taxon>Bacillati</taxon>
        <taxon>Actinomycetota</taxon>
        <taxon>Actinomycetes</taxon>
        <taxon>Kitasatosporales</taxon>
        <taxon>Streptomycetaceae</taxon>
        <taxon>Streptomyces</taxon>
    </lineage>
</organism>